<dbReference type="Gene3D" id="3.40.190.10">
    <property type="entry name" value="Periplasmic binding protein-like II"/>
    <property type="match status" value="1"/>
</dbReference>
<dbReference type="KEGG" id="coh:EAV92_12490"/>
<evidence type="ECO:0000313" key="2">
    <source>
        <dbReference type="EMBL" id="AYQ73315.1"/>
    </source>
</evidence>
<sequence length="482" mass="53890">MRFRVHNENASITVREVPLLIKKWGLLAAAAILVFSLAACGSKGDKSASEGSSSPAASGSASASSDSSSGSGETVTLKFLNISEYLDSAEFKSFLERFEAKYPNIKVDPVSVPHEQYINKRNIMLASGEQVDLLWGNGVEQFDAINKGFLMPLDDVAKEAGIDMSKDFGDFKPDKDGKYYRFPIQQNNWMLYYNKKVFDDAKVPYPDPKVPMTWDEMADVAQKITNLSGKDKVYGMFYNNWGMYFYGYGSQLTNGKFYTDDGKVNINAPEFKRSLEWMNDVMNVKKAAMPIAEFIQNNTDFLSYWNGNYGMVVGAQWYAQLAATKKDKFPRDWKAGIAPMPVPKEMAGKHMNWSSIDSLAIPKNSKHAKEALILAKEYVSDYTLSTGALPMYTKVAKDKYFQDLANALKDDDITLDQVTYLFGGDPNVVNVAEKPVLGAPQEYESTFLDIISQYYTGAKSVDEVLNEVKEKVDAAIQEQKNQ</sequence>
<protein>
    <submittedName>
        <fullName evidence="2">Sugar ABC transporter substrate-binding protein</fullName>
    </submittedName>
</protein>
<dbReference type="InterPro" id="IPR006059">
    <property type="entry name" value="SBP"/>
</dbReference>
<evidence type="ECO:0000256" key="1">
    <source>
        <dbReference type="SAM" id="MobiDB-lite"/>
    </source>
</evidence>
<dbReference type="AlphaFoldDB" id="A0A3G3JYJ6"/>
<dbReference type="SUPFAM" id="SSF53850">
    <property type="entry name" value="Periplasmic binding protein-like II"/>
    <property type="match status" value="1"/>
</dbReference>
<dbReference type="Proteomes" id="UP000269097">
    <property type="component" value="Chromosome"/>
</dbReference>
<feature type="compositionally biased region" description="Low complexity" evidence="1">
    <location>
        <begin position="49"/>
        <end position="72"/>
    </location>
</feature>
<organism evidence="2 3">
    <name type="scientific">Cohnella candidum</name>
    <dbReference type="NCBI Taxonomy" id="2674991"/>
    <lineage>
        <taxon>Bacteria</taxon>
        <taxon>Bacillati</taxon>
        <taxon>Bacillota</taxon>
        <taxon>Bacilli</taxon>
        <taxon>Bacillales</taxon>
        <taxon>Paenibacillaceae</taxon>
        <taxon>Cohnella</taxon>
    </lineage>
</organism>
<keyword evidence="3" id="KW-1185">Reference proteome</keyword>
<dbReference type="CDD" id="cd13585">
    <property type="entry name" value="PBP2_TMBP_like"/>
    <property type="match status" value="1"/>
</dbReference>
<gene>
    <name evidence="2" type="ORF">EAV92_12490</name>
</gene>
<accession>A0A3G3JYJ6</accession>
<dbReference type="PANTHER" id="PTHR43649:SF12">
    <property type="entry name" value="DIACETYLCHITOBIOSE BINDING PROTEIN DASA"/>
    <property type="match status" value="1"/>
</dbReference>
<feature type="region of interest" description="Disordered" evidence="1">
    <location>
        <begin position="48"/>
        <end position="72"/>
    </location>
</feature>
<reference evidence="2 3" key="1">
    <citation type="submission" date="2018-10" db="EMBL/GenBank/DDBJ databases">
        <title>Genome Sequence of Cohnella sp.</title>
        <authorList>
            <person name="Srinivasan S."/>
            <person name="Kim M.K."/>
        </authorList>
    </citation>
    <scope>NUCLEOTIDE SEQUENCE [LARGE SCALE GENOMIC DNA]</scope>
    <source>
        <strain evidence="2 3">18JY8-7</strain>
    </source>
</reference>
<dbReference type="Pfam" id="PF01547">
    <property type="entry name" value="SBP_bac_1"/>
    <property type="match status" value="1"/>
</dbReference>
<name>A0A3G3JYJ6_9BACL</name>
<dbReference type="PANTHER" id="PTHR43649">
    <property type="entry name" value="ARABINOSE-BINDING PROTEIN-RELATED"/>
    <property type="match status" value="1"/>
</dbReference>
<proteinExistence type="predicted"/>
<evidence type="ECO:0000313" key="3">
    <source>
        <dbReference type="Proteomes" id="UP000269097"/>
    </source>
</evidence>
<dbReference type="EMBL" id="CP033433">
    <property type="protein sequence ID" value="AYQ73315.1"/>
    <property type="molecule type" value="Genomic_DNA"/>
</dbReference>
<dbReference type="InterPro" id="IPR050490">
    <property type="entry name" value="Bact_solute-bd_prot1"/>
</dbReference>